<dbReference type="EMBL" id="ASHM01045527">
    <property type="protein sequence ID" value="PNX84075.1"/>
    <property type="molecule type" value="Genomic_DNA"/>
</dbReference>
<dbReference type="InterPro" id="IPR015947">
    <property type="entry name" value="PUA-like_sf"/>
</dbReference>
<dbReference type="SUPFAM" id="SSF88697">
    <property type="entry name" value="PUA domain-like"/>
    <property type="match status" value="1"/>
</dbReference>
<accession>A0A2K3M0X1</accession>
<dbReference type="Pfam" id="PF02190">
    <property type="entry name" value="LON_substr_bdg"/>
    <property type="match status" value="1"/>
</dbReference>
<gene>
    <name evidence="2" type="ORF">L195_g040128</name>
    <name evidence="3" type="ORF">L195_g040499</name>
</gene>
<dbReference type="ExpressionAtlas" id="A0A2K3M0X1">
    <property type="expression patterns" value="baseline"/>
</dbReference>
<dbReference type="AlphaFoldDB" id="A0A2K3M0X1"/>
<dbReference type="Proteomes" id="UP000236291">
    <property type="component" value="Unassembled WGS sequence"/>
</dbReference>
<organism evidence="3 4">
    <name type="scientific">Trifolium pratense</name>
    <name type="common">Red clover</name>
    <dbReference type="NCBI Taxonomy" id="57577"/>
    <lineage>
        <taxon>Eukaryota</taxon>
        <taxon>Viridiplantae</taxon>
        <taxon>Streptophyta</taxon>
        <taxon>Embryophyta</taxon>
        <taxon>Tracheophyta</taxon>
        <taxon>Spermatophyta</taxon>
        <taxon>Magnoliopsida</taxon>
        <taxon>eudicotyledons</taxon>
        <taxon>Gunneridae</taxon>
        <taxon>Pentapetalae</taxon>
        <taxon>rosids</taxon>
        <taxon>fabids</taxon>
        <taxon>Fabales</taxon>
        <taxon>Fabaceae</taxon>
        <taxon>Papilionoideae</taxon>
        <taxon>50 kb inversion clade</taxon>
        <taxon>NPAAA clade</taxon>
        <taxon>Hologalegina</taxon>
        <taxon>IRL clade</taxon>
        <taxon>Trifolieae</taxon>
        <taxon>Trifolium</taxon>
    </lineage>
</organism>
<dbReference type="InterPro" id="IPR046336">
    <property type="entry name" value="Lon_prtase_N_sf"/>
</dbReference>
<reference evidence="3 4" key="1">
    <citation type="journal article" date="2014" name="Am. J. Bot.">
        <title>Genome assembly and annotation for red clover (Trifolium pratense; Fabaceae).</title>
        <authorList>
            <person name="Istvanek J."/>
            <person name="Jaros M."/>
            <person name="Krenek A."/>
            <person name="Repkova J."/>
        </authorList>
    </citation>
    <scope>NUCLEOTIDE SEQUENCE [LARGE SCALE GENOMIC DNA]</scope>
    <source>
        <strain evidence="4">cv. Tatra</strain>
        <tissue evidence="3">Young leaves</tissue>
    </source>
</reference>
<proteinExistence type="predicted"/>
<evidence type="ECO:0000313" key="3">
    <source>
        <dbReference type="EMBL" id="PNX84438.1"/>
    </source>
</evidence>
<evidence type="ECO:0000313" key="4">
    <source>
        <dbReference type="Proteomes" id="UP000236291"/>
    </source>
</evidence>
<dbReference type="EMBL" id="ASHM01046350">
    <property type="protein sequence ID" value="PNX84438.1"/>
    <property type="molecule type" value="Genomic_DNA"/>
</dbReference>
<sequence>GGYGSAGVVPGEFTYNTCIASLHTYLGDVDDTHHSSTLLDGGSVLTLPLFCLEGVVLFPGAALPLRVIESNFVAAVERSLSRVDVPYTIGVIRVYSDTATHRMKTASIGTTAQ</sequence>
<dbReference type="Gene3D" id="2.30.130.40">
    <property type="entry name" value="LON domain-like"/>
    <property type="match status" value="1"/>
</dbReference>
<feature type="non-terminal residue" evidence="3">
    <location>
        <position position="1"/>
    </location>
</feature>
<evidence type="ECO:0000259" key="1">
    <source>
        <dbReference type="Pfam" id="PF02190"/>
    </source>
</evidence>
<reference evidence="3 4" key="2">
    <citation type="journal article" date="2017" name="Front. Plant Sci.">
        <title>Gene Classification and Mining of Molecular Markers Useful in Red Clover (Trifolium pratense) Breeding.</title>
        <authorList>
            <person name="Istvanek J."/>
            <person name="Dluhosova J."/>
            <person name="Dluhos P."/>
            <person name="Patkova L."/>
            <person name="Nedelnik J."/>
            <person name="Repkova J."/>
        </authorList>
    </citation>
    <scope>NUCLEOTIDE SEQUENCE [LARGE SCALE GENOMIC DNA]</scope>
    <source>
        <strain evidence="4">cv. Tatra</strain>
        <tissue evidence="3">Young leaves</tissue>
    </source>
</reference>
<feature type="domain" description="Lon N-terminal" evidence="1">
    <location>
        <begin position="46"/>
        <end position="113"/>
    </location>
</feature>
<comment type="caution">
    <text evidence="3">The sequence shown here is derived from an EMBL/GenBank/DDBJ whole genome shotgun (WGS) entry which is preliminary data.</text>
</comment>
<protein>
    <submittedName>
        <fullName evidence="3">Protein cereblon</fullName>
    </submittedName>
</protein>
<dbReference type="InterPro" id="IPR003111">
    <property type="entry name" value="Lon_prtase_N"/>
</dbReference>
<feature type="non-terminal residue" evidence="3">
    <location>
        <position position="113"/>
    </location>
</feature>
<evidence type="ECO:0000313" key="2">
    <source>
        <dbReference type="EMBL" id="PNX84075.1"/>
    </source>
</evidence>
<name>A0A2K3M0X1_TRIPR</name>